<accession>A0A3M0G7W3</accession>
<dbReference type="Pfam" id="PF16264">
    <property type="entry name" value="SatD"/>
    <property type="match status" value="1"/>
</dbReference>
<evidence type="ECO:0000313" key="1">
    <source>
        <dbReference type="EMBL" id="RMB61120.1"/>
    </source>
</evidence>
<organism evidence="1 2">
    <name type="scientific">Tessaracoccus antarcticus</name>
    <dbReference type="NCBI Taxonomy" id="2479848"/>
    <lineage>
        <taxon>Bacteria</taxon>
        <taxon>Bacillati</taxon>
        <taxon>Actinomycetota</taxon>
        <taxon>Actinomycetes</taxon>
        <taxon>Propionibacteriales</taxon>
        <taxon>Propionibacteriaceae</taxon>
        <taxon>Tessaracoccus</taxon>
    </lineage>
</organism>
<dbReference type="EMBL" id="REFW01000001">
    <property type="protein sequence ID" value="RMB61120.1"/>
    <property type="molecule type" value="Genomic_DNA"/>
</dbReference>
<dbReference type="RefSeq" id="WP_121899668.1">
    <property type="nucleotide sequence ID" value="NZ_REFW01000001.1"/>
</dbReference>
<dbReference type="InterPro" id="IPR032580">
    <property type="entry name" value="SatD"/>
</dbReference>
<gene>
    <name evidence="1" type="ORF">EAX62_00065</name>
</gene>
<protein>
    <submittedName>
        <fullName evidence="1">RNA polymerase subunit sigma-70</fullName>
    </submittedName>
</protein>
<dbReference type="AlphaFoldDB" id="A0A3M0G7W3"/>
<reference evidence="1 2" key="1">
    <citation type="submission" date="2018-10" db="EMBL/GenBank/DDBJ databases">
        <title>Tessaracoccus antarcticuss sp. nov., isolated from sediment.</title>
        <authorList>
            <person name="Zhou L.Y."/>
            <person name="Du Z.J."/>
        </authorList>
    </citation>
    <scope>NUCLEOTIDE SEQUENCE [LARGE SCALE GENOMIC DNA]</scope>
    <source>
        <strain evidence="1 2">JDX10</strain>
    </source>
</reference>
<name>A0A3M0G7W3_9ACTN</name>
<comment type="caution">
    <text evidence="1">The sequence shown here is derived from an EMBL/GenBank/DDBJ whole genome shotgun (WGS) entry which is preliminary data.</text>
</comment>
<dbReference type="Proteomes" id="UP000275256">
    <property type="component" value="Unassembled WGS sequence"/>
</dbReference>
<evidence type="ECO:0000313" key="2">
    <source>
        <dbReference type="Proteomes" id="UP000275256"/>
    </source>
</evidence>
<keyword evidence="2" id="KW-1185">Reference proteome</keyword>
<proteinExistence type="predicted"/>
<sequence>MKVLPECVALLGDLVASRTTDRSHVHAALLRGIDETNARVPALDALRVTVGDEVQGLYASVGDALGASVALRNALFGTADMRFGIGGGDVRIIDDERGIQDGSAWWLARDAINAAEALAGQAGYTGVRTAVRDQRQAAVAAADGMVRLVDVSVDALRDGARRSLIGLLNGLENAEVARLEGITESANSQRVIHNSLRVLADAITAVQLLP</sequence>